<reference evidence="1 2" key="1">
    <citation type="submission" date="2015-06" db="EMBL/GenBank/DDBJ databases">
        <title>Draft genome of the moderately acidophilic sulfate reducer Candidatus Desulfosporosinus acididurans strain M1.</title>
        <authorList>
            <person name="Poehlein A."/>
            <person name="Petzsch P."/>
            <person name="Johnson B.D."/>
            <person name="Schloemann M."/>
            <person name="Daniel R."/>
            <person name="Muehling M."/>
        </authorList>
    </citation>
    <scope>NUCLEOTIDE SEQUENCE [LARGE SCALE GENOMIC DNA]</scope>
    <source>
        <strain evidence="1 2">M1</strain>
    </source>
</reference>
<evidence type="ECO:0000313" key="1">
    <source>
        <dbReference type="EMBL" id="KLU66664.1"/>
    </source>
</evidence>
<dbReference type="Gene3D" id="2.160.20.80">
    <property type="entry name" value="E3 ubiquitin-protein ligase SopA"/>
    <property type="match status" value="1"/>
</dbReference>
<comment type="caution">
    <text evidence="1">The sequence shown here is derived from an EMBL/GenBank/DDBJ whole genome shotgun (WGS) entry which is preliminary data.</text>
</comment>
<protein>
    <submittedName>
        <fullName evidence="1">Pentapeptide repeats (8 copies)</fullName>
    </submittedName>
</protein>
<dbReference type="EMBL" id="LDZY01000004">
    <property type="protein sequence ID" value="KLU66664.1"/>
    <property type="molecule type" value="Genomic_DNA"/>
</dbReference>
<gene>
    <name evidence="1" type="ORF">DEAC_c13310</name>
</gene>
<dbReference type="PATRIC" id="fig|476652.3.peg.1368"/>
<organism evidence="1 2">
    <name type="scientific">Desulfosporosinus acididurans</name>
    <dbReference type="NCBI Taxonomy" id="476652"/>
    <lineage>
        <taxon>Bacteria</taxon>
        <taxon>Bacillati</taxon>
        <taxon>Bacillota</taxon>
        <taxon>Clostridia</taxon>
        <taxon>Eubacteriales</taxon>
        <taxon>Desulfitobacteriaceae</taxon>
        <taxon>Desulfosporosinus</taxon>
    </lineage>
</organism>
<dbReference type="SUPFAM" id="SSF141571">
    <property type="entry name" value="Pentapeptide repeat-like"/>
    <property type="match status" value="1"/>
</dbReference>
<dbReference type="InterPro" id="IPR001646">
    <property type="entry name" value="5peptide_repeat"/>
</dbReference>
<dbReference type="AlphaFoldDB" id="A0A0J1FT69"/>
<dbReference type="Proteomes" id="UP000036356">
    <property type="component" value="Unassembled WGS sequence"/>
</dbReference>
<name>A0A0J1FT69_9FIRM</name>
<dbReference type="InterPro" id="IPR044213">
    <property type="entry name" value="At2g44920-like"/>
</dbReference>
<accession>A0A0J1FT69</accession>
<keyword evidence="2" id="KW-1185">Reference proteome</keyword>
<proteinExistence type="predicted"/>
<dbReference type="PANTHER" id="PTHR47200">
    <property type="entry name" value="THYLAKOID LUMENAL 15 KDA PROTEIN 1, CHLOROPLASTIC"/>
    <property type="match status" value="1"/>
</dbReference>
<dbReference type="STRING" id="476652.DEAC_c13310"/>
<dbReference type="PANTHER" id="PTHR47200:SF2">
    <property type="entry name" value="THYLAKOID LUMENAL 15 KDA PROTEIN 1, CHLOROPLASTIC"/>
    <property type="match status" value="1"/>
</dbReference>
<dbReference type="Pfam" id="PF00805">
    <property type="entry name" value="Pentapeptide"/>
    <property type="match status" value="1"/>
</dbReference>
<sequence length="307" mass="33879">MEKQIGPQNTNKISFNREYPSTFTDIILPKLRADCENCFGLCCVALYFSASEGFPIDKKAGQPCLNLQSDFRCRIHKDLQERGLKGCLAFDCSGAGQKVSQVSYAGKDWRTASESAKQMFEVFLIMRQLHELLWYLTEALTLKAAFPIHGGISTMLEEIETLTQLRPDLVLGLDVAALRADANVLLLKASELLRTDACLEQKVHAGRRKTFSRGADLIGKDLRKFDLRGANLRGAFLIAADLRGADLSGTDFIGADFRDTDIRGADLSKSIFLTQGQINAAKGDNSTLLPYSLLRPASWNHKLGTIG</sequence>
<dbReference type="RefSeq" id="WP_083995944.1">
    <property type="nucleotide sequence ID" value="NZ_LDZY01000004.1"/>
</dbReference>
<evidence type="ECO:0000313" key="2">
    <source>
        <dbReference type="Proteomes" id="UP000036356"/>
    </source>
</evidence>